<dbReference type="EMBL" id="MU118124">
    <property type="protein sequence ID" value="KAF9644702.1"/>
    <property type="molecule type" value="Genomic_DNA"/>
</dbReference>
<organism evidence="1 2">
    <name type="scientific">Thelephora ganbajun</name>
    <name type="common">Ganba fungus</name>
    <dbReference type="NCBI Taxonomy" id="370292"/>
    <lineage>
        <taxon>Eukaryota</taxon>
        <taxon>Fungi</taxon>
        <taxon>Dikarya</taxon>
        <taxon>Basidiomycota</taxon>
        <taxon>Agaricomycotina</taxon>
        <taxon>Agaricomycetes</taxon>
        <taxon>Thelephorales</taxon>
        <taxon>Thelephoraceae</taxon>
        <taxon>Thelephora</taxon>
    </lineage>
</organism>
<comment type="caution">
    <text evidence="1">The sequence shown here is derived from an EMBL/GenBank/DDBJ whole genome shotgun (WGS) entry which is preliminary data.</text>
</comment>
<reference evidence="1" key="2">
    <citation type="journal article" date="2020" name="Nat. Commun.">
        <title>Large-scale genome sequencing of mycorrhizal fungi provides insights into the early evolution of symbiotic traits.</title>
        <authorList>
            <person name="Miyauchi S."/>
            <person name="Kiss E."/>
            <person name="Kuo A."/>
            <person name="Drula E."/>
            <person name="Kohler A."/>
            <person name="Sanchez-Garcia M."/>
            <person name="Morin E."/>
            <person name="Andreopoulos B."/>
            <person name="Barry K.W."/>
            <person name="Bonito G."/>
            <person name="Buee M."/>
            <person name="Carver A."/>
            <person name="Chen C."/>
            <person name="Cichocki N."/>
            <person name="Clum A."/>
            <person name="Culley D."/>
            <person name="Crous P.W."/>
            <person name="Fauchery L."/>
            <person name="Girlanda M."/>
            <person name="Hayes R.D."/>
            <person name="Keri Z."/>
            <person name="LaButti K."/>
            <person name="Lipzen A."/>
            <person name="Lombard V."/>
            <person name="Magnuson J."/>
            <person name="Maillard F."/>
            <person name="Murat C."/>
            <person name="Nolan M."/>
            <person name="Ohm R.A."/>
            <person name="Pangilinan J."/>
            <person name="Pereira M.F."/>
            <person name="Perotto S."/>
            <person name="Peter M."/>
            <person name="Pfister S."/>
            <person name="Riley R."/>
            <person name="Sitrit Y."/>
            <person name="Stielow J.B."/>
            <person name="Szollosi G."/>
            <person name="Zifcakova L."/>
            <person name="Stursova M."/>
            <person name="Spatafora J.W."/>
            <person name="Tedersoo L."/>
            <person name="Vaario L.M."/>
            <person name="Yamada A."/>
            <person name="Yan M."/>
            <person name="Wang P."/>
            <person name="Xu J."/>
            <person name="Bruns T."/>
            <person name="Baldrian P."/>
            <person name="Vilgalys R."/>
            <person name="Dunand C."/>
            <person name="Henrissat B."/>
            <person name="Grigoriev I.V."/>
            <person name="Hibbett D."/>
            <person name="Nagy L.G."/>
            <person name="Martin F.M."/>
        </authorList>
    </citation>
    <scope>NUCLEOTIDE SEQUENCE</scope>
    <source>
        <strain evidence="1">P2</strain>
    </source>
</reference>
<keyword evidence="2" id="KW-1185">Reference proteome</keyword>
<evidence type="ECO:0000313" key="2">
    <source>
        <dbReference type="Proteomes" id="UP000886501"/>
    </source>
</evidence>
<accession>A0ACB6Z5A5</accession>
<evidence type="ECO:0000313" key="1">
    <source>
        <dbReference type="EMBL" id="KAF9644702.1"/>
    </source>
</evidence>
<name>A0ACB6Z5A5_THEGA</name>
<protein>
    <submittedName>
        <fullName evidence="1">Uncharacterized protein</fullName>
    </submittedName>
</protein>
<gene>
    <name evidence="1" type="ORF">BDM02DRAFT_3190363</name>
</gene>
<proteinExistence type="predicted"/>
<sequence length="772" mass="85932">MDNPQNNANDREGDSESGSAATTDELQRRQRGSLPSFLFVSFLLFMFTNRNEEDVVVRTQYEDAIHALGYQLSNYSAWLNGTTTNFTLPERDVYEERLVSKILPIPHQLDASLGSYYSNTSGLFRGNVRYYNLSSIPYDTNVTWKSVADRVMENVNLSAIPEQLGAWNWSTTDGIGIKVHDRMMTVANVSESIAIFQGKLELFDPGVTDTMLLEFDGVHFTKNGSFYAFAQEEGFSSIDMRYLPSIVPFGVQNATALVLQDEMARRLSKLRTMTDWGMILKELSASKENPQALKCPFAFFGQLTATHVPEKLMLELEQEIFDPSGISTVNPPKMILKGVLVSKSCGILYHIEESTGISIWSFSHNVITYAGWSSVIYLVMLFLLSRQITVSRTPAGISRLSRWTFFTQALIDAFTFIILISLATVVKPRASIPLIAPAALTVVLLVYEMQFAVLICRVQLPEDTALSQTASAAAPIPNPPATATTPNTGTTSGRATTQNLETIAPGTQTPTVGGSGGITSPARPAFMIYLVDQLWNDPHLRIWFTLSFFLTVVNQVVMWFSLPLLAAAVTYSMFWLPQVARSALRGRNGALTTEYLVGTTICRLLFAFYYLCYSENIMEITPRRWIWAFGGWIVFQVFVIQLQDLYGPAFFLPARFTTVKTYDYHPPMRLPDPESPDRSLGDCAICMDVIIVDPLMGEKGASTSKETAWAGAVEGQSSGVFNVVHRNVVGTASIRKSYSLAPCHHLFHTTCLETWLAIKNICPQCRRPLPPL</sequence>
<reference evidence="1" key="1">
    <citation type="submission" date="2019-10" db="EMBL/GenBank/DDBJ databases">
        <authorList>
            <consortium name="DOE Joint Genome Institute"/>
            <person name="Kuo A."/>
            <person name="Miyauchi S."/>
            <person name="Kiss E."/>
            <person name="Drula E."/>
            <person name="Kohler A."/>
            <person name="Sanchez-Garcia M."/>
            <person name="Andreopoulos B."/>
            <person name="Barry K.W."/>
            <person name="Bonito G."/>
            <person name="Buee M."/>
            <person name="Carver A."/>
            <person name="Chen C."/>
            <person name="Cichocki N."/>
            <person name="Clum A."/>
            <person name="Culley D."/>
            <person name="Crous P.W."/>
            <person name="Fauchery L."/>
            <person name="Girlanda M."/>
            <person name="Hayes R."/>
            <person name="Keri Z."/>
            <person name="Labutti K."/>
            <person name="Lipzen A."/>
            <person name="Lombard V."/>
            <person name="Magnuson J."/>
            <person name="Maillard F."/>
            <person name="Morin E."/>
            <person name="Murat C."/>
            <person name="Nolan M."/>
            <person name="Ohm R."/>
            <person name="Pangilinan J."/>
            <person name="Pereira M."/>
            <person name="Perotto S."/>
            <person name="Peter M."/>
            <person name="Riley R."/>
            <person name="Sitrit Y."/>
            <person name="Stielow B."/>
            <person name="Szollosi G."/>
            <person name="Zifcakova L."/>
            <person name="Stursova M."/>
            <person name="Spatafora J.W."/>
            <person name="Tedersoo L."/>
            <person name="Vaario L.-M."/>
            <person name="Yamada A."/>
            <person name="Yan M."/>
            <person name="Wang P."/>
            <person name="Xu J."/>
            <person name="Bruns T."/>
            <person name="Baldrian P."/>
            <person name="Vilgalys R."/>
            <person name="Henrissat B."/>
            <person name="Grigoriev I.V."/>
            <person name="Hibbett D."/>
            <person name="Nagy L.G."/>
            <person name="Martin F.M."/>
        </authorList>
    </citation>
    <scope>NUCLEOTIDE SEQUENCE</scope>
    <source>
        <strain evidence="1">P2</strain>
    </source>
</reference>
<dbReference type="Proteomes" id="UP000886501">
    <property type="component" value="Unassembled WGS sequence"/>
</dbReference>